<comment type="caution">
    <text evidence="1">The sequence shown here is derived from an EMBL/GenBank/DDBJ whole genome shotgun (WGS) entry which is preliminary data.</text>
</comment>
<evidence type="ECO:0000313" key="2">
    <source>
        <dbReference type="Proteomes" id="UP000323994"/>
    </source>
</evidence>
<sequence>MSTSAVRSLAFIILLFISSCTDNSRENNAGSNKKPVGTIQAIAENVKKLKNGKTSEPVEISKLKMLLAEKLGNFSRIQIKGEKSGAAGFLISTAEARYKGKNDQIIRIEIIDTGGIASTSTMTLASRAMAGINSETASGHEKTTDIEGHKAFEKYDNTSKTGVLNVMVAERFLVNAEGENISINQLKDVINAINLSKLNNLK</sequence>
<gene>
    <name evidence="1" type="ORF">FEM33_07765</name>
</gene>
<evidence type="ECO:0000313" key="1">
    <source>
        <dbReference type="EMBL" id="KAA6440478.1"/>
    </source>
</evidence>
<dbReference type="RefSeq" id="WP_139011490.1">
    <property type="nucleotide sequence ID" value="NZ_VBSN01000027.1"/>
</dbReference>
<organism evidence="1 2">
    <name type="scientific">Dyadobacter flavalbus</name>
    <dbReference type="NCBI Taxonomy" id="2579942"/>
    <lineage>
        <taxon>Bacteria</taxon>
        <taxon>Pseudomonadati</taxon>
        <taxon>Bacteroidota</taxon>
        <taxon>Cytophagia</taxon>
        <taxon>Cytophagales</taxon>
        <taxon>Spirosomataceae</taxon>
        <taxon>Dyadobacter</taxon>
    </lineage>
</organism>
<reference evidence="1 2" key="1">
    <citation type="submission" date="2019-05" db="EMBL/GenBank/DDBJ databases">
        <authorList>
            <person name="Qu J.-H."/>
        </authorList>
    </citation>
    <scope>NUCLEOTIDE SEQUENCE [LARGE SCALE GENOMIC DNA]</scope>
    <source>
        <strain evidence="1 2">NS28</strain>
    </source>
</reference>
<dbReference type="EMBL" id="VBSN01000027">
    <property type="protein sequence ID" value="KAA6440478.1"/>
    <property type="molecule type" value="Genomic_DNA"/>
</dbReference>
<name>A0A5M8QYL1_9BACT</name>
<keyword evidence="2" id="KW-1185">Reference proteome</keyword>
<dbReference type="AlphaFoldDB" id="A0A5M8QYL1"/>
<dbReference type="Proteomes" id="UP000323994">
    <property type="component" value="Unassembled WGS sequence"/>
</dbReference>
<proteinExistence type="predicted"/>
<dbReference type="OrthoDB" id="958801at2"/>
<accession>A0A5M8QYL1</accession>
<dbReference type="PROSITE" id="PS51257">
    <property type="entry name" value="PROKAR_LIPOPROTEIN"/>
    <property type="match status" value="1"/>
</dbReference>
<protein>
    <submittedName>
        <fullName evidence="1">Uncharacterized protein</fullName>
    </submittedName>
</protein>